<feature type="transmembrane region" description="Helical" evidence="1">
    <location>
        <begin position="52"/>
        <end position="72"/>
    </location>
</feature>
<evidence type="ECO:0008006" key="4">
    <source>
        <dbReference type="Google" id="ProtNLM"/>
    </source>
</evidence>
<comment type="caution">
    <text evidence="2">The sequence shown here is derived from an EMBL/GenBank/DDBJ whole genome shotgun (WGS) entry which is preliminary data.</text>
</comment>
<dbReference type="Proteomes" id="UP000023430">
    <property type="component" value="Unassembled WGS sequence"/>
</dbReference>
<evidence type="ECO:0000313" key="2">
    <source>
        <dbReference type="EMBL" id="ETX27532.1"/>
    </source>
</evidence>
<name>X7F3S9_9RHOB</name>
<dbReference type="eggNOG" id="COG5488">
    <property type="taxonomic scope" value="Bacteria"/>
</dbReference>
<organism evidence="2 3">
    <name type="scientific">Roseivivax isoporae LMG 25204</name>
    <dbReference type="NCBI Taxonomy" id="1449351"/>
    <lineage>
        <taxon>Bacteria</taxon>
        <taxon>Pseudomonadati</taxon>
        <taxon>Pseudomonadota</taxon>
        <taxon>Alphaproteobacteria</taxon>
        <taxon>Rhodobacterales</taxon>
        <taxon>Roseobacteraceae</taxon>
        <taxon>Roseivivax</taxon>
    </lineage>
</organism>
<keyword evidence="1" id="KW-0472">Membrane</keyword>
<evidence type="ECO:0000256" key="1">
    <source>
        <dbReference type="SAM" id="Phobius"/>
    </source>
</evidence>
<reference evidence="2 3" key="1">
    <citation type="submission" date="2014-01" db="EMBL/GenBank/DDBJ databases">
        <title>Roseivivax isoporae LMG 25204 Genome Sequencing.</title>
        <authorList>
            <person name="Lai Q."/>
            <person name="Li G."/>
            <person name="Shao Z."/>
        </authorList>
    </citation>
    <scope>NUCLEOTIDE SEQUENCE [LARGE SCALE GENOMIC DNA]</scope>
    <source>
        <strain evidence="2 3">LMG 25204</strain>
    </source>
</reference>
<gene>
    <name evidence="2" type="ORF">RISW2_13470</name>
</gene>
<dbReference type="EMBL" id="JAME01000031">
    <property type="protein sequence ID" value="ETX27532.1"/>
    <property type="molecule type" value="Genomic_DNA"/>
</dbReference>
<accession>X7F3S9</accession>
<keyword evidence="1" id="KW-0812">Transmembrane</keyword>
<protein>
    <recommendedName>
        <fullName evidence="4">Integral membrane protein</fullName>
    </recommendedName>
</protein>
<dbReference type="InterPro" id="IPR019253">
    <property type="entry name" value="DUF2244_TM"/>
</dbReference>
<sequence length="166" mass="18752">MPYRWTTDTARAGAQELTLWPHNSLPPEGLAFFVLVTFGMITLPLYGVLGTAVFWGLLPFLMIAVFGIFYALRRNGRDRQILEVLTMTPETIRLVRHNPHGPQQEWHCNPYWTRVAMHDKGGPVPFYVTLSGAGREVEIGAFLSEEERKALYSELTDRVAQAAHAP</sequence>
<feature type="transmembrane region" description="Helical" evidence="1">
    <location>
        <begin position="29"/>
        <end position="46"/>
    </location>
</feature>
<keyword evidence="1" id="KW-1133">Transmembrane helix</keyword>
<dbReference type="Pfam" id="PF10003">
    <property type="entry name" value="DUF2244"/>
    <property type="match status" value="1"/>
</dbReference>
<keyword evidence="3" id="KW-1185">Reference proteome</keyword>
<proteinExistence type="predicted"/>
<dbReference type="OrthoDB" id="9808190at2"/>
<evidence type="ECO:0000313" key="3">
    <source>
        <dbReference type="Proteomes" id="UP000023430"/>
    </source>
</evidence>
<dbReference type="AlphaFoldDB" id="X7F3S9"/>
<dbReference type="PATRIC" id="fig|1449351.3.peg.3569"/>
<dbReference type="STRING" id="1449351.RISW2_13470"/>
<dbReference type="RefSeq" id="WP_043773562.1">
    <property type="nucleotide sequence ID" value="NZ_JAME01000031.1"/>
</dbReference>